<organism evidence="5 6">
    <name type="scientific">Falsibacillus pallidus</name>
    <dbReference type="NCBI Taxonomy" id="493781"/>
    <lineage>
        <taxon>Bacteria</taxon>
        <taxon>Bacillati</taxon>
        <taxon>Bacillota</taxon>
        <taxon>Bacilli</taxon>
        <taxon>Bacillales</taxon>
        <taxon>Bacillaceae</taxon>
        <taxon>Falsibacillus</taxon>
    </lineage>
</organism>
<dbReference type="CDD" id="cd06286">
    <property type="entry name" value="PBP1_CcpB-like"/>
    <property type="match status" value="1"/>
</dbReference>
<dbReference type="PANTHER" id="PTHR30146:SF105">
    <property type="entry name" value="CATABOLITE CONTROL PROTEIN B"/>
    <property type="match status" value="1"/>
</dbReference>
<comment type="caution">
    <text evidence="5">The sequence shown here is derived from an EMBL/GenBank/DDBJ whole genome shotgun (WGS) entry which is preliminary data.</text>
</comment>
<dbReference type="RefSeq" id="WP_245948356.1">
    <property type="nucleotide sequence ID" value="NZ_QQAY01000001.1"/>
</dbReference>
<dbReference type="SUPFAM" id="SSF53822">
    <property type="entry name" value="Periplasmic binding protein-like I"/>
    <property type="match status" value="1"/>
</dbReference>
<dbReference type="AlphaFoldDB" id="A0A370GXF7"/>
<keyword evidence="1" id="KW-0805">Transcription regulation</keyword>
<reference evidence="5 6" key="1">
    <citation type="submission" date="2018-07" db="EMBL/GenBank/DDBJ databases">
        <title>Genomic Encyclopedia of Type Strains, Phase IV (KMG-IV): sequencing the most valuable type-strain genomes for metagenomic binning, comparative biology and taxonomic classification.</title>
        <authorList>
            <person name="Goeker M."/>
        </authorList>
    </citation>
    <scope>NUCLEOTIDE SEQUENCE [LARGE SCALE GENOMIC DNA]</scope>
    <source>
        <strain evidence="5 6">DSM 25281</strain>
    </source>
</reference>
<keyword evidence="3" id="KW-0804">Transcription</keyword>
<dbReference type="Proteomes" id="UP000255326">
    <property type="component" value="Unassembled WGS sequence"/>
</dbReference>
<feature type="domain" description="HTH lacI-type" evidence="4">
    <location>
        <begin position="22"/>
        <end position="75"/>
    </location>
</feature>
<dbReference type="PANTHER" id="PTHR30146">
    <property type="entry name" value="LACI-RELATED TRANSCRIPTIONAL REPRESSOR"/>
    <property type="match status" value="1"/>
</dbReference>
<accession>A0A370GXF7</accession>
<evidence type="ECO:0000313" key="5">
    <source>
        <dbReference type="EMBL" id="RDI47956.1"/>
    </source>
</evidence>
<name>A0A370GXF7_9BACI</name>
<protein>
    <submittedName>
        <fullName evidence="5">LacI family transcriptional regulator</fullName>
    </submittedName>
</protein>
<evidence type="ECO:0000313" key="6">
    <source>
        <dbReference type="Proteomes" id="UP000255326"/>
    </source>
</evidence>
<dbReference type="GO" id="GO:0000976">
    <property type="term" value="F:transcription cis-regulatory region binding"/>
    <property type="evidence" value="ECO:0007669"/>
    <property type="project" value="TreeGrafter"/>
</dbReference>
<dbReference type="InterPro" id="IPR001761">
    <property type="entry name" value="Peripla_BP/Lac1_sug-bd_dom"/>
</dbReference>
<dbReference type="EMBL" id="QQAY01000001">
    <property type="protein sequence ID" value="RDI47956.1"/>
    <property type="molecule type" value="Genomic_DNA"/>
</dbReference>
<dbReference type="Gene3D" id="3.40.50.2300">
    <property type="match status" value="2"/>
</dbReference>
<dbReference type="SMART" id="SM00354">
    <property type="entry name" value="HTH_LACI"/>
    <property type="match status" value="1"/>
</dbReference>
<dbReference type="CDD" id="cd01392">
    <property type="entry name" value="HTH_LacI"/>
    <property type="match status" value="1"/>
</dbReference>
<dbReference type="Pfam" id="PF00356">
    <property type="entry name" value="LacI"/>
    <property type="match status" value="1"/>
</dbReference>
<evidence type="ECO:0000256" key="2">
    <source>
        <dbReference type="ARBA" id="ARBA00023125"/>
    </source>
</evidence>
<proteinExistence type="predicted"/>
<gene>
    <name evidence="5" type="ORF">DFR59_101623</name>
</gene>
<dbReference type="GO" id="GO:0003700">
    <property type="term" value="F:DNA-binding transcription factor activity"/>
    <property type="evidence" value="ECO:0007669"/>
    <property type="project" value="TreeGrafter"/>
</dbReference>
<evidence type="ECO:0000256" key="1">
    <source>
        <dbReference type="ARBA" id="ARBA00023015"/>
    </source>
</evidence>
<evidence type="ECO:0000259" key="4">
    <source>
        <dbReference type="PROSITE" id="PS50932"/>
    </source>
</evidence>
<dbReference type="PROSITE" id="PS50932">
    <property type="entry name" value="HTH_LACI_2"/>
    <property type="match status" value="1"/>
</dbReference>
<dbReference type="InterPro" id="IPR010982">
    <property type="entry name" value="Lambda_DNA-bd_dom_sf"/>
</dbReference>
<dbReference type="SUPFAM" id="SSF47413">
    <property type="entry name" value="lambda repressor-like DNA-binding domains"/>
    <property type="match status" value="1"/>
</dbReference>
<keyword evidence="6" id="KW-1185">Reference proteome</keyword>
<keyword evidence="2" id="KW-0238">DNA-binding</keyword>
<dbReference type="Pfam" id="PF00532">
    <property type="entry name" value="Peripla_BP_1"/>
    <property type="match status" value="1"/>
</dbReference>
<sequence>MYETRFIARLLLNKYSGDDMGNIREVAKLAGVSVTTASRVFNGHPYVSEEKVKAVMEAAEKLNYTKNINAVHLSKGRTNSVGIVLPFLHLPYYGEWLHGLAEEAIKEGISLQVFQTNYQKKAEIDALQSLKSRQVDGLIIVSRINEIEVISAFREDGPIVLCEKIEQGFPSVYIDHYQAFQTALETLREKGHQSIGLCIHRKTGTNSIERIQAYRDSLKKFKMDLNEEWIFTGCYTINDGIRVMNEWEKLKNRPTALLATSDQVAAGIVSEAKKAAIDIPGDLAVMSCDNHPISELLDITSIHIPVKEMGRRAFKLFIRSLDGEDNVREKLETNIFMRSTI</sequence>
<dbReference type="Gene3D" id="1.10.260.40">
    <property type="entry name" value="lambda repressor-like DNA-binding domains"/>
    <property type="match status" value="1"/>
</dbReference>
<dbReference type="InterPro" id="IPR000843">
    <property type="entry name" value="HTH_LacI"/>
</dbReference>
<dbReference type="InterPro" id="IPR028082">
    <property type="entry name" value="Peripla_BP_I"/>
</dbReference>
<evidence type="ECO:0000256" key="3">
    <source>
        <dbReference type="ARBA" id="ARBA00023163"/>
    </source>
</evidence>